<organism evidence="1 2">
    <name type="scientific">Salipiger marinus</name>
    <dbReference type="NCBI Taxonomy" id="555512"/>
    <lineage>
        <taxon>Bacteria</taxon>
        <taxon>Pseudomonadati</taxon>
        <taxon>Pseudomonadota</taxon>
        <taxon>Alphaproteobacteria</taxon>
        <taxon>Rhodobacterales</taxon>
        <taxon>Roseobacteraceae</taxon>
        <taxon>Salipiger</taxon>
    </lineage>
</organism>
<proteinExistence type="predicted"/>
<sequence length="279" mass="31796">MFAPEGYMTFKQFCDLCWQAAKIMVPETHEAVGDSQVVKRPYSEVELRRETAFFWLLVGYFHRANTSKSICSPTGLVLDVDAGFFIWLHNSGRTAEIRKVHPIRSNIDDLEEFWLLIAVGEGGTWANISNIGRVEKIKNIDFPFIRGALKAVSFKNYPAVMKSGVEEWRRRRALMREAMEEIGPFLGWQVCLRRTEAPKSAEELLALFEDGSEANAHDDEDLSLPRYQGKRPKIQALVLRTFPDGVDGLPVKVIQARIAPHFDKVPHPDTIRRALGRKK</sequence>
<evidence type="ECO:0000313" key="2">
    <source>
        <dbReference type="Proteomes" id="UP000199093"/>
    </source>
</evidence>
<accession>A0A1G8MZX8</accession>
<gene>
    <name evidence="1" type="ORF">SAMN04487993_100968</name>
</gene>
<keyword evidence="2" id="KW-1185">Reference proteome</keyword>
<dbReference type="EMBL" id="FNEJ01000009">
    <property type="protein sequence ID" value="SDI73488.1"/>
    <property type="molecule type" value="Genomic_DNA"/>
</dbReference>
<dbReference type="Proteomes" id="UP000199093">
    <property type="component" value="Unassembled WGS sequence"/>
</dbReference>
<dbReference type="STRING" id="555512.SAMN04487993_100968"/>
<protein>
    <submittedName>
        <fullName evidence="1">Uncharacterized protein</fullName>
    </submittedName>
</protein>
<dbReference type="AlphaFoldDB" id="A0A1G8MZX8"/>
<dbReference type="RefSeq" id="WP_131821813.1">
    <property type="nucleotide sequence ID" value="NZ_FNEJ01000009.1"/>
</dbReference>
<reference evidence="1 2" key="1">
    <citation type="submission" date="2016-10" db="EMBL/GenBank/DDBJ databases">
        <authorList>
            <person name="de Groot N.N."/>
        </authorList>
    </citation>
    <scope>NUCLEOTIDE SEQUENCE [LARGE SCALE GENOMIC DNA]</scope>
    <source>
        <strain evidence="1 2">DSM 26424</strain>
    </source>
</reference>
<name>A0A1G8MZX8_9RHOB</name>
<evidence type="ECO:0000313" key="1">
    <source>
        <dbReference type="EMBL" id="SDI73488.1"/>
    </source>
</evidence>